<evidence type="ECO:0000313" key="2">
    <source>
        <dbReference type="Proteomes" id="UP001165541"/>
    </source>
</evidence>
<sequence>MKRIDFRSRIPAHKVEQYPKMADHTVAVWLEVATSSLEREPSTCAGVADRISIQTKLARRVLYNMERDGYVRVTASGNKRKTGPKAFFWVTTGCKVPPGCDGAVKSLTDAELFGFKRREPEFRDYEPMPATKAVVCRPGQEDWKERPSRQGDWLVYRDGRREKVA</sequence>
<proteinExistence type="predicted"/>
<comment type="caution">
    <text evidence="1">The sequence shown here is derived from an EMBL/GenBank/DDBJ whole genome shotgun (WGS) entry which is preliminary data.</text>
</comment>
<dbReference type="EMBL" id="JAMKFE010000020">
    <property type="protein sequence ID" value="MCM5682503.1"/>
    <property type="molecule type" value="Genomic_DNA"/>
</dbReference>
<protein>
    <recommendedName>
        <fullName evidence="3">Helix-turn-helix domain-containing protein</fullName>
    </recommendedName>
</protein>
<dbReference type="Proteomes" id="UP001165541">
    <property type="component" value="Unassembled WGS sequence"/>
</dbReference>
<name>A0ABT0YXD6_9BURK</name>
<dbReference type="RefSeq" id="WP_251780985.1">
    <property type="nucleotide sequence ID" value="NZ_JAMKFE010000020.1"/>
</dbReference>
<keyword evidence="2" id="KW-1185">Reference proteome</keyword>
<accession>A0ABT0YXD6</accession>
<evidence type="ECO:0008006" key="3">
    <source>
        <dbReference type="Google" id="ProtNLM"/>
    </source>
</evidence>
<organism evidence="1 2">
    <name type="scientific">Caldimonas mangrovi</name>
    <dbReference type="NCBI Taxonomy" id="2944811"/>
    <lineage>
        <taxon>Bacteria</taxon>
        <taxon>Pseudomonadati</taxon>
        <taxon>Pseudomonadota</taxon>
        <taxon>Betaproteobacteria</taxon>
        <taxon>Burkholderiales</taxon>
        <taxon>Sphaerotilaceae</taxon>
        <taxon>Caldimonas</taxon>
    </lineage>
</organism>
<gene>
    <name evidence="1" type="ORF">M8A51_23485</name>
</gene>
<reference evidence="1" key="1">
    <citation type="submission" date="2022-05" db="EMBL/GenBank/DDBJ databases">
        <title>Schlegelella sp. nov., isolated from mangrove soil.</title>
        <authorList>
            <person name="Liu Y."/>
            <person name="Ge X."/>
            <person name="Liu W."/>
        </authorList>
    </citation>
    <scope>NUCLEOTIDE SEQUENCE</scope>
    <source>
        <strain evidence="1">S2-27</strain>
    </source>
</reference>
<evidence type="ECO:0000313" key="1">
    <source>
        <dbReference type="EMBL" id="MCM5682503.1"/>
    </source>
</evidence>